<dbReference type="Pfam" id="PF13579">
    <property type="entry name" value="Glyco_trans_4_4"/>
    <property type="match status" value="1"/>
</dbReference>
<protein>
    <submittedName>
        <fullName evidence="2">Glycosyltransferase, group 1 family protein</fullName>
        <ecNumber evidence="2">2.4.-.-</ecNumber>
    </submittedName>
</protein>
<evidence type="ECO:0000313" key="3">
    <source>
        <dbReference type="Proteomes" id="UP000003676"/>
    </source>
</evidence>
<name>B6WUT6_9BACT</name>
<dbReference type="GO" id="GO:0016757">
    <property type="term" value="F:glycosyltransferase activity"/>
    <property type="evidence" value="ECO:0007669"/>
    <property type="project" value="UniProtKB-KW"/>
</dbReference>
<sequence length="402" mass="43917">MGKGYAVKILILGNQARSTSNFWTVLMRRMRAAGHEVLCAVPAGDDAAEAAIRAIGEEDPAFQKGPAVRLCHYPLDRKGLNPLRDMATMHALYRLFKREKPDLLFATTIKPVIYGCMAARLARVPHIYATITGLGYAFEADTFFKKCVNRLSIGLYHCALAGAEGVFFQNRDDAELFRKVGILRRSARVLMARGTGVDIRRFAEAPLPPLPAEGCAPEEREIIFLLVGRLLEAKGLPEYAAAARELKTQYPAARFQLLGPPEQGLGSVGLDQVRRWQDEGSIEYLGETRDVRPYVAACHALVLPSWREGTPTSIMEGMSMGRAAVVTDVPGCREVVEDGVNGCICAAHDPRALAAAMRRLLDDPGLLVRMGAAGRDLACREFDAEVVAEKILADMRVPRAAG</sequence>
<feature type="domain" description="Glycosyltransferase subfamily 4-like N-terminal" evidence="1">
    <location>
        <begin position="26"/>
        <end position="189"/>
    </location>
</feature>
<comment type="caution">
    <text evidence="2">The sequence shown here is derived from an EMBL/GenBank/DDBJ whole genome shotgun (WGS) entry which is preliminary data.</text>
</comment>
<keyword evidence="2" id="KW-0808">Transferase</keyword>
<dbReference type="eggNOG" id="COG0438">
    <property type="taxonomic scope" value="Bacteria"/>
</dbReference>
<keyword evidence="2" id="KW-0328">Glycosyltransferase</keyword>
<dbReference type="Pfam" id="PF13692">
    <property type="entry name" value="Glyco_trans_1_4"/>
    <property type="match status" value="1"/>
</dbReference>
<dbReference type="EC" id="2.4.-.-" evidence="2"/>
<dbReference type="PANTHER" id="PTHR12526">
    <property type="entry name" value="GLYCOSYLTRANSFERASE"/>
    <property type="match status" value="1"/>
</dbReference>
<dbReference type="SUPFAM" id="SSF53756">
    <property type="entry name" value="UDP-Glycosyltransferase/glycogen phosphorylase"/>
    <property type="match status" value="1"/>
</dbReference>
<evidence type="ECO:0000313" key="2">
    <source>
        <dbReference type="EMBL" id="EEB33250.1"/>
    </source>
</evidence>
<accession>B6WUT6</accession>
<evidence type="ECO:0000259" key="1">
    <source>
        <dbReference type="Pfam" id="PF13579"/>
    </source>
</evidence>
<gene>
    <name evidence="2" type="ORF">DESPIG_01847</name>
</gene>
<dbReference type="CDD" id="cd03808">
    <property type="entry name" value="GT4_CapM-like"/>
    <property type="match status" value="1"/>
</dbReference>
<dbReference type="STRING" id="901.DESPIGER_1890"/>
<proteinExistence type="predicted"/>
<dbReference type="InterPro" id="IPR028098">
    <property type="entry name" value="Glyco_trans_4-like_N"/>
</dbReference>
<dbReference type="Proteomes" id="UP000003676">
    <property type="component" value="Unassembled WGS sequence"/>
</dbReference>
<reference evidence="2 3" key="2">
    <citation type="submission" date="2008-10" db="EMBL/GenBank/DDBJ databases">
        <authorList>
            <person name="Fulton L."/>
            <person name="Clifton S."/>
            <person name="Fulton B."/>
            <person name="Xu J."/>
            <person name="Minx P."/>
            <person name="Pepin K.H."/>
            <person name="Johnson M."/>
            <person name="Bhonagiri V."/>
            <person name="Nash W.E."/>
            <person name="Mardis E.R."/>
            <person name="Wilson R.K."/>
        </authorList>
    </citation>
    <scope>NUCLEOTIDE SEQUENCE [LARGE SCALE GENOMIC DNA]</scope>
    <source>
        <strain evidence="2 3">ATCC 29098</strain>
    </source>
</reference>
<dbReference type="HOGENOM" id="CLU_009583_8_1_7"/>
<dbReference type="AlphaFoldDB" id="B6WUT6"/>
<reference evidence="2 3" key="1">
    <citation type="submission" date="2008-10" db="EMBL/GenBank/DDBJ databases">
        <title>Draft genome sequence of Desulvovibrio piger (ATCC 29098).</title>
        <authorList>
            <person name="Sudarsanam P."/>
            <person name="Ley R."/>
            <person name="Guruge J."/>
            <person name="Turnbaugh P.J."/>
            <person name="Mahowald M."/>
            <person name="Liep D."/>
            <person name="Gordon J."/>
        </authorList>
    </citation>
    <scope>NUCLEOTIDE SEQUENCE [LARGE SCALE GENOMIC DNA]</scope>
    <source>
        <strain evidence="2 3">ATCC 29098</strain>
    </source>
</reference>
<organism evidence="2 3">
    <name type="scientific">Desulfovibrio piger ATCC 29098</name>
    <dbReference type="NCBI Taxonomy" id="411464"/>
    <lineage>
        <taxon>Bacteria</taxon>
        <taxon>Pseudomonadati</taxon>
        <taxon>Thermodesulfobacteriota</taxon>
        <taxon>Desulfovibrionia</taxon>
        <taxon>Desulfovibrionales</taxon>
        <taxon>Desulfovibrionaceae</taxon>
        <taxon>Desulfovibrio</taxon>
    </lineage>
</organism>
<dbReference type="EMBL" id="ABXU01000058">
    <property type="protein sequence ID" value="EEB33250.1"/>
    <property type="molecule type" value="Genomic_DNA"/>
</dbReference>
<dbReference type="PANTHER" id="PTHR12526:SF638">
    <property type="entry name" value="SPORE COAT PROTEIN SA"/>
    <property type="match status" value="1"/>
</dbReference>
<dbReference type="Gene3D" id="3.40.50.2000">
    <property type="entry name" value="Glycogen Phosphorylase B"/>
    <property type="match status" value="2"/>
</dbReference>